<keyword evidence="3" id="KW-1185">Reference proteome</keyword>
<organism evidence="2 3">
    <name type="scientific">Corynebacterium gallinarum</name>
    <dbReference type="NCBI Taxonomy" id="2762214"/>
    <lineage>
        <taxon>Bacteria</taxon>
        <taxon>Bacillati</taxon>
        <taxon>Actinomycetota</taxon>
        <taxon>Actinomycetes</taxon>
        <taxon>Mycobacteriales</taxon>
        <taxon>Corynebacteriaceae</taxon>
        <taxon>Corynebacterium</taxon>
    </lineage>
</organism>
<evidence type="ECO:0000313" key="3">
    <source>
        <dbReference type="Proteomes" id="UP000650224"/>
    </source>
</evidence>
<proteinExistence type="predicted"/>
<dbReference type="Proteomes" id="UP000650224">
    <property type="component" value="Unassembled WGS sequence"/>
</dbReference>
<sequence>MAIKLSIDLSDATFAEMAAVIGYAHQLGVDPDEKLTFEGTVLTIEFDGDLQQDDLFMTFDDGMEDLTDLDSPDDREGPLYVDDVLDADDLGAADDRGHYRPRGSRGEDSAAEDVLNDIGEAVNKFVQGFMNGRDNRGYGDFGGGFGGPAGPFGPLGPFGPFGPRGPRGPRNRY</sequence>
<accession>A0A8I0HKV6</accession>
<evidence type="ECO:0000313" key="2">
    <source>
        <dbReference type="EMBL" id="MBD8029007.1"/>
    </source>
</evidence>
<reference evidence="2 3" key="1">
    <citation type="submission" date="2020-08" db="EMBL/GenBank/DDBJ databases">
        <title>A Genomic Blueprint of the Chicken Gut Microbiome.</title>
        <authorList>
            <person name="Gilroy R."/>
            <person name="Ravi A."/>
            <person name="Getino M."/>
            <person name="Pursley I."/>
            <person name="Horton D.L."/>
            <person name="Alikhan N.-F."/>
            <person name="Baker D."/>
            <person name="Gharbi K."/>
            <person name="Hall N."/>
            <person name="Watson M."/>
            <person name="Adriaenssens E.M."/>
            <person name="Foster-Nyarko E."/>
            <person name="Jarju S."/>
            <person name="Secka A."/>
            <person name="Antonio M."/>
            <person name="Oren A."/>
            <person name="Chaudhuri R."/>
            <person name="La Ragione R.M."/>
            <person name="Hildebrand F."/>
            <person name="Pallen M.J."/>
        </authorList>
    </citation>
    <scope>NUCLEOTIDE SEQUENCE [LARGE SCALE GENOMIC DNA]</scope>
    <source>
        <strain evidence="2 3">Sa1YVA5</strain>
    </source>
</reference>
<feature type="region of interest" description="Disordered" evidence="1">
    <location>
        <begin position="149"/>
        <end position="173"/>
    </location>
</feature>
<dbReference type="RefSeq" id="WP_191732247.1">
    <property type="nucleotide sequence ID" value="NZ_JACSPR010000001.1"/>
</dbReference>
<dbReference type="EMBL" id="JACSPR010000001">
    <property type="protein sequence ID" value="MBD8029007.1"/>
    <property type="molecule type" value="Genomic_DNA"/>
</dbReference>
<dbReference type="AlphaFoldDB" id="A0A8I0HKV6"/>
<evidence type="ECO:0000256" key="1">
    <source>
        <dbReference type="SAM" id="MobiDB-lite"/>
    </source>
</evidence>
<comment type="caution">
    <text evidence="2">The sequence shown here is derived from an EMBL/GenBank/DDBJ whole genome shotgun (WGS) entry which is preliminary data.</text>
</comment>
<name>A0A8I0HKV6_9CORY</name>
<protein>
    <submittedName>
        <fullName evidence="2">Uncharacterized protein</fullName>
    </submittedName>
</protein>
<gene>
    <name evidence="2" type="ORF">H9627_01455</name>
</gene>